<organism evidence="1">
    <name type="scientific">uncultured Spirochaetaceae bacterium</name>
    <dbReference type="NCBI Taxonomy" id="201186"/>
    <lineage>
        <taxon>Bacteria</taxon>
        <taxon>Pseudomonadati</taxon>
        <taxon>Spirochaetota</taxon>
        <taxon>Spirochaetia</taxon>
        <taxon>Spirochaetales</taxon>
        <taxon>Spirochaetaceae</taxon>
        <taxon>environmental samples</taxon>
    </lineage>
</organism>
<reference evidence="1" key="1">
    <citation type="journal article" date="2020" name="J. ISSAAS">
        <title>Lactobacilli and other gastrointestinal microbiota of Peromyscus leucopus, reservoir host for agents of Lyme disease and other zoonoses in North America.</title>
        <authorList>
            <person name="Milovic A."/>
            <person name="Bassam K."/>
            <person name="Shao H."/>
            <person name="Chatzistamou I."/>
            <person name="Tufts D.M."/>
            <person name="Diuk-Wasser M."/>
            <person name="Barbour A.G."/>
        </authorList>
    </citation>
    <scope>NUCLEOTIDE SEQUENCE</scope>
    <source>
        <strain evidence="1">LL50</strain>
    </source>
</reference>
<dbReference type="EMBL" id="MN577574">
    <property type="protein sequence ID" value="QGT51531.1"/>
    <property type="molecule type" value="Genomic_DNA"/>
</dbReference>
<name>A0A650EQB0_9SPIO</name>
<protein>
    <submittedName>
        <fullName evidence="1">Uncharacterized protein</fullName>
    </submittedName>
</protein>
<proteinExistence type="predicted"/>
<dbReference type="AlphaFoldDB" id="A0A650EQB0"/>
<sequence length="218" mass="24452">MKIIANSDKSFSLEFNSPIGENFVSALEYLSQIPEQFSENSQNIASPGQNQSQNFDLSQIIDTKEIENEMNLRYFSQSQVKIQKKSAKSYDFIANSKIKNIAKFPKECLSQEKLPNGKNRVIFSLGPEILQATLLRDETTLKGFAEILMAPLITGEKMSAEEYRDLLAAVFGEAVTDDLLSGEFKVDFVCPDGTILSQKIPMADLLIATENVHFIFTY</sequence>
<gene>
    <name evidence="1" type="ORF">Unknown280_2230</name>
</gene>
<accession>A0A650EQB0</accession>
<evidence type="ECO:0000313" key="1">
    <source>
        <dbReference type="EMBL" id="QGT51531.1"/>
    </source>
</evidence>